<proteinExistence type="predicted"/>
<dbReference type="PANTHER" id="PTHR37273">
    <property type="entry name" value="CHROMOSOME 8, WHOLE GENOME SHOTGUN SEQUENCE"/>
    <property type="match status" value="1"/>
</dbReference>
<dbReference type="InterPro" id="IPR055343">
    <property type="entry name" value="CREG_beta-barrel"/>
</dbReference>
<dbReference type="Gene3D" id="2.30.110.10">
    <property type="entry name" value="Electron Transport, Fmn-binding Protein, Chain A"/>
    <property type="match status" value="1"/>
</dbReference>
<protein>
    <recommendedName>
        <fullName evidence="2">CREG-like beta-barrel domain-containing protein</fullName>
    </recommendedName>
</protein>
<dbReference type="SUPFAM" id="SSF50475">
    <property type="entry name" value="FMN-binding split barrel"/>
    <property type="match status" value="1"/>
</dbReference>
<dbReference type="Proteomes" id="UP000738359">
    <property type="component" value="Unassembled WGS sequence"/>
</dbReference>
<accession>A0A9P6LV42</accession>
<dbReference type="Pfam" id="PF13883">
    <property type="entry name" value="CREG_beta-barrel"/>
    <property type="match status" value="1"/>
</dbReference>
<feature type="chain" id="PRO_5040132028" description="CREG-like beta-barrel domain-containing protein" evidence="1">
    <location>
        <begin position="24"/>
        <end position="230"/>
    </location>
</feature>
<organism evidence="3 4">
    <name type="scientific">Mortierella alpina</name>
    <name type="common">Oleaginous fungus</name>
    <name type="synonym">Mortierella renispora</name>
    <dbReference type="NCBI Taxonomy" id="64518"/>
    <lineage>
        <taxon>Eukaryota</taxon>
        <taxon>Fungi</taxon>
        <taxon>Fungi incertae sedis</taxon>
        <taxon>Mucoromycota</taxon>
        <taxon>Mortierellomycotina</taxon>
        <taxon>Mortierellomycetes</taxon>
        <taxon>Mortierellales</taxon>
        <taxon>Mortierellaceae</taxon>
        <taxon>Mortierella</taxon>
    </lineage>
</organism>
<comment type="caution">
    <text evidence="3">The sequence shown here is derived from an EMBL/GenBank/DDBJ whole genome shotgun (WGS) entry which is preliminary data.</text>
</comment>
<dbReference type="PANTHER" id="PTHR37273:SF1">
    <property type="entry name" value="ADL397C-AP"/>
    <property type="match status" value="1"/>
</dbReference>
<dbReference type="AlphaFoldDB" id="A0A9P6LV42"/>
<reference evidence="3" key="1">
    <citation type="journal article" date="2020" name="Fungal Divers.">
        <title>Resolving the Mortierellaceae phylogeny through synthesis of multi-gene phylogenetics and phylogenomics.</title>
        <authorList>
            <person name="Vandepol N."/>
            <person name="Liber J."/>
            <person name="Desiro A."/>
            <person name="Na H."/>
            <person name="Kennedy M."/>
            <person name="Barry K."/>
            <person name="Grigoriev I.V."/>
            <person name="Miller A.N."/>
            <person name="O'Donnell K."/>
            <person name="Stajich J.E."/>
            <person name="Bonito G."/>
        </authorList>
    </citation>
    <scope>NUCLEOTIDE SEQUENCE</scope>
    <source>
        <strain evidence="3">CK1249</strain>
    </source>
</reference>
<gene>
    <name evidence="3" type="ORF">BGZ70_003565</name>
</gene>
<dbReference type="EMBL" id="JAAAHY010001996">
    <property type="protein sequence ID" value="KAF9945797.1"/>
    <property type="molecule type" value="Genomic_DNA"/>
</dbReference>
<dbReference type="InterPro" id="IPR012349">
    <property type="entry name" value="Split_barrel_FMN-bd"/>
</dbReference>
<name>A0A9P6LV42_MORAP</name>
<evidence type="ECO:0000259" key="2">
    <source>
        <dbReference type="Pfam" id="PF13883"/>
    </source>
</evidence>
<sequence>MHSFRTLALTVSLALLSATTTMALPTMPCHENASPKAMGETYEQAAGLARQLVHNTAVGTFMTVMNDRKDGAEGYPFGSVDYYADDCNNSGTPLMLLSHLQVNVQNARSHNDQVSLAIRKLPVEGEKNNVMVDPRVTLLGRLVPLPEDKHAKAAECFGAQHPDARWWMPGQGGFHDFKWYSLEVEQVYYVGGFGGAHYIGWIDKQTYLDASARREEELQLARGVRFQTQQ</sequence>
<evidence type="ECO:0000313" key="4">
    <source>
        <dbReference type="Proteomes" id="UP000738359"/>
    </source>
</evidence>
<keyword evidence="1" id="KW-0732">Signal</keyword>
<keyword evidence="4" id="KW-1185">Reference proteome</keyword>
<feature type="signal peptide" evidence="1">
    <location>
        <begin position="1"/>
        <end position="23"/>
    </location>
</feature>
<evidence type="ECO:0000256" key="1">
    <source>
        <dbReference type="SAM" id="SignalP"/>
    </source>
</evidence>
<feature type="domain" description="CREG-like beta-barrel" evidence="2">
    <location>
        <begin position="41"/>
        <end position="208"/>
    </location>
</feature>
<evidence type="ECO:0000313" key="3">
    <source>
        <dbReference type="EMBL" id="KAF9945797.1"/>
    </source>
</evidence>
<dbReference type="OrthoDB" id="2138282at2759"/>